<sequence>MKKLSILILGMMILGVSGCRKVTEQYFTTPNQTVFYDLNASSWTTNNAGRTYSANLSFFLEDIYRNDFDGILVYVSFGDNVYEPVPQTYDGIAYGYTVNNQRITLEIQNSDGSGTITPPGTMRAKVVFIPSQE</sequence>
<keyword evidence="2" id="KW-1185">Reference proteome</keyword>
<dbReference type="EMBL" id="JBHULV010000042">
    <property type="protein sequence ID" value="MFD2732411.1"/>
    <property type="molecule type" value="Genomic_DNA"/>
</dbReference>
<evidence type="ECO:0000313" key="2">
    <source>
        <dbReference type="Proteomes" id="UP001597546"/>
    </source>
</evidence>
<name>A0ABW5TWA7_9SPHI</name>
<dbReference type="PROSITE" id="PS51257">
    <property type="entry name" value="PROKAR_LIPOPROTEIN"/>
    <property type="match status" value="1"/>
</dbReference>
<gene>
    <name evidence="1" type="ORF">ACFSSE_11940</name>
</gene>
<proteinExistence type="predicted"/>
<protein>
    <submittedName>
        <fullName evidence="1">Uncharacterized protein</fullName>
    </submittedName>
</protein>
<reference evidence="2" key="1">
    <citation type="journal article" date="2019" name="Int. J. Syst. Evol. Microbiol.">
        <title>The Global Catalogue of Microorganisms (GCM) 10K type strain sequencing project: providing services to taxonomists for standard genome sequencing and annotation.</title>
        <authorList>
            <consortium name="The Broad Institute Genomics Platform"/>
            <consortium name="The Broad Institute Genome Sequencing Center for Infectious Disease"/>
            <person name="Wu L."/>
            <person name="Ma J."/>
        </authorList>
    </citation>
    <scope>NUCLEOTIDE SEQUENCE [LARGE SCALE GENOMIC DNA]</scope>
    <source>
        <strain evidence="2">KCTC 42456</strain>
    </source>
</reference>
<accession>A0ABW5TWA7</accession>
<dbReference type="Proteomes" id="UP001597546">
    <property type="component" value="Unassembled WGS sequence"/>
</dbReference>
<organism evidence="1 2">
    <name type="scientific">Pedobacter alpinus</name>
    <dbReference type="NCBI Taxonomy" id="1590643"/>
    <lineage>
        <taxon>Bacteria</taxon>
        <taxon>Pseudomonadati</taxon>
        <taxon>Bacteroidota</taxon>
        <taxon>Sphingobacteriia</taxon>
        <taxon>Sphingobacteriales</taxon>
        <taxon>Sphingobacteriaceae</taxon>
        <taxon>Pedobacter</taxon>
    </lineage>
</organism>
<dbReference type="RefSeq" id="WP_379045888.1">
    <property type="nucleotide sequence ID" value="NZ_JBHSKW010000057.1"/>
</dbReference>
<comment type="caution">
    <text evidence="1">The sequence shown here is derived from an EMBL/GenBank/DDBJ whole genome shotgun (WGS) entry which is preliminary data.</text>
</comment>
<evidence type="ECO:0000313" key="1">
    <source>
        <dbReference type="EMBL" id="MFD2732411.1"/>
    </source>
</evidence>